<dbReference type="Pfam" id="PF12833">
    <property type="entry name" value="HTH_18"/>
    <property type="match status" value="1"/>
</dbReference>
<evidence type="ECO:0000259" key="5">
    <source>
        <dbReference type="PROSITE" id="PS51833"/>
    </source>
</evidence>
<dbReference type="InterPro" id="IPR018060">
    <property type="entry name" value="HTH_AraC"/>
</dbReference>
<name>A0ABQ0MUV0_9GAMM</name>
<dbReference type="Proteomes" id="UP000197068">
    <property type="component" value="Unassembled WGS sequence"/>
</dbReference>
<dbReference type="SUPFAM" id="SSF46689">
    <property type="entry name" value="Homeodomain-like"/>
    <property type="match status" value="1"/>
</dbReference>
<dbReference type="PANTHER" id="PTHR47894:SF1">
    <property type="entry name" value="HTH-TYPE TRANSCRIPTIONAL REGULATOR VQSM"/>
    <property type="match status" value="1"/>
</dbReference>
<evidence type="ECO:0000256" key="3">
    <source>
        <dbReference type="ARBA" id="ARBA00023163"/>
    </source>
</evidence>
<dbReference type="Gene3D" id="1.10.10.60">
    <property type="entry name" value="Homeodomain-like"/>
    <property type="match status" value="1"/>
</dbReference>
<dbReference type="PANTHER" id="PTHR47894">
    <property type="entry name" value="HTH-TYPE TRANSCRIPTIONAL REGULATOR GADX"/>
    <property type="match status" value="1"/>
</dbReference>
<evidence type="ECO:0000313" key="7">
    <source>
        <dbReference type="Proteomes" id="UP000197068"/>
    </source>
</evidence>
<evidence type="ECO:0000256" key="2">
    <source>
        <dbReference type="ARBA" id="ARBA00023125"/>
    </source>
</evidence>
<feature type="domain" description="HTH araC/xylS-type" evidence="4">
    <location>
        <begin position="23"/>
        <end position="121"/>
    </location>
</feature>
<dbReference type="PROSITE" id="PS01124">
    <property type="entry name" value="HTH_ARAC_FAMILY_2"/>
    <property type="match status" value="1"/>
</dbReference>
<dbReference type="Pfam" id="PF08668">
    <property type="entry name" value="HDOD"/>
    <property type="match status" value="1"/>
</dbReference>
<keyword evidence="7" id="KW-1185">Reference proteome</keyword>
<accession>A0ABQ0MUV0</accession>
<dbReference type="SMART" id="SM00342">
    <property type="entry name" value="HTH_ARAC"/>
    <property type="match status" value="1"/>
</dbReference>
<comment type="caution">
    <text evidence="6">The sequence shown here is derived from an EMBL/GenBank/DDBJ whole genome shotgun (WGS) entry which is preliminary data.</text>
</comment>
<dbReference type="InterPro" id="IPR009057">
    <property type="entry name" value="Homeodomain-like_sf"/>
</dbReference>
<evidence type="ECO:0000259" key="4">
    <source>
        <dbReference type="PROSITE" id="PS01124"/>
    </source>
</evidence>
<feature type="domain" description="HDOD" evidence="5">
    <location>
        <begin position="141"/>
        <end position="339"/>
    </location>
</feature>
<dbReference type="Gene3D" id="1.10.3210.10">
    <property type="entry name" value="Hypothetical protein af1432"/>
    <property type="match status" value="1"/>
</dbReference>
<evidence type="ECO:0000256" key="1">
    <source>
        <dbReference type="ARBA" id="ARBA00023015"/>
    </source>
</evidence>
<keyword evidence="3" id="KW-0804">Transcription</keyword>
<keyword evidence="1" id="KW-0805">Transcription regulation</keyword>
<dbReference type="PROSITE" id="PS51833">
    <property type="entry name" value="HDOD"/>
    <property type="match status" value="1"/>
</dbReference>
<evidence type="ECO:0000313" key="6">
    <source>
        <dbReference type="EMBL" id="GAW96135.1"/>
    </source>
</evidence>
<dbReference type="InterPro" id="IPR013976">
    <property type="entry name" value="HDOD"/>
</dbReference>
<organism evidence="6 7">
    <name type="scientific">Colwellia marinimaniae</name>
    <dbReference type="NCBI Taxonomy" id="1513592"/>
    <lineage>
        <taxon>Bacteria</taxon>
        <taxon>Pseudomonadati</taxon>
        <taxon>Pseudomonadota</taxon>
        <taxon>Gammaproteobacteria</taxon>
        <taxon>Alteromonadales</taxon>
        <taxon>Colwelliaceae</taxon>
        <taxon>Colwellia</taxon>
    </lineage>
</organism>
<protein>
    <submittedName>
        <fullName evidence="6">AraC family transcriptional regulator</fullName>
    </submittedName>
</protein>
<dbReference type="EMBL" id="BDQM01000011">
    <property type="protein sequence ID" value="GAW96135.1"/>
    <property type="molecule type" value="Genomic_DNA"/>
</dbReference>
<keyword evidence="2" id="KW-0238">DNA-binding</keyword>
<dbReference type="SUPFAM" id="SSF109604">
    <property type="entry name" value="HD-domain/PDEase-like"/>
    <property type="match status" value="1"/>
</dbReference>
<sequence length="396" mass="44294">MHTGLFTIKNPMIQNTKPLILTAAVNRLLRESDVPATLTIEQCATALAMSMTSFRRKLSQEEATFKRIQHKFLNELCVHALLTENVSISALVVKLGYSERATFERAFRNKFAISPSQFRELSLVGNNKNNQQNLSTIAQNMPPLPDSCQLLLSEKDKDSFDLHRVIAIIANDAIFTGRIMGLASKAIYGKTPNNIEEAISRNLGINTVVNLAVIYAVKDSLAVHVEQRVINQCTNAFLTAPKLFQLLRKSAGIGVKFDIALIEQVLVFALLGMLLLCHKEAVKHQLMLHSLQGIDDLHSLNNHLYQVMDISIYGASSLMLSLWHIDARVIKQLNHLDKVTKQATKASRHDELLLFMLSCLYALATGRKDYSELEQKAELLNLDGFTEVKALLFQGK</sequence>
<reference evidence="6 7" key="1">
    <citation type="submission" date="2017-06" db="EMBL/GenBank/DDBJ databases">
        <title>Whole Genome Sequences of Colwellia marinimaniae MTCD1.</title>
        <authorList>
            <person name="Kusumoto H."/>
            <person name="Inoue M."/>
            <person name="Tanikawa K."/>
            <person name="Maeji H."/>
            <person name="Cameron J.H."/>
            <person name="Bartlett D.H."/>
        </authorList>
    </citation>
    <scope>NUCLEOTIDE SEQUENCE [LARGE SCALE GENOMIC DNA]</scope>
    <source>
        <strain evidence="6 7">MTCD1</strain>
    </source>
</reference>
<gene>
    <name evidence="6" type="ORF">MTCD1_01745</name>
</gene>
<proteinExistence type="predicted"/>